<dbReference type="AlphaFoldDB" id="A0AAP5Q7G2"/>
<feature type="region of interest" description="Disordered" evidence="1">
    <location>
        <begin position="21"/>
        <end position="49"/>
    </location>
</feature>
<dbReference type="Proteomes" id="UP001246473">
    <property type="component" value="Unassembled WGS sequence"/>
</dbReference>
<dbReference type="EMBL" id="JANSLM010000004">
    <property type="protein sequence ID" value="MDT8838508.1"/>
    <property type="molecule type" value="Genomic_DNA"/>
</dbReference>
<organism evidence="2 3">
    <name type="scientific">Paraburkholderia fungorum</name>
    <dbReference type="NCBI Taxonomy" id="134537"/>
    <lineage>
        <taxon>Bacteria</taxon>
        <taxon>Pseudomonadati</taxon>
        <taxon>Pseudomonadota</taxon>
        <taxon>Betaproteobacteria</taxon>
        <taxon>Burkholderiales</taxon>
        <taxon>Burkholderiaceae</taxon>
        <taxon>Paraburkholderia</taxon>
    </lineage>
</organism>
<feature type="compositionally biased region" description="Basic and acidic residues" evidence="1">
    <location>
        <begin position="39"/>
        <end position="49"/>
    </location>
</feature>
<dbReference type="RefSeq" id="WP_315696908.1">
    <property type="nucleotide sequence ID" value="NZ_JANSLM010000004.1"/>
</dbReference>
<evidence type="ECO:0000313" key="3">
    <source>
        <dbReference type="Proteomes" id="UP001246473"/>
    </source>
</evidence>
<evidence type="ECO:0000313" key="2">
    <source>
        <dbReference type="EMBL" id="MDT8838508.1"/>
    </source>
</evidence>
<sequence length="402" mass="44981">MGKIAGLSGYFPTCIPASPDVSAPSPPTGAVPMTQASEEVPRTADARTADKPRPTVMMCPFTNPTNRYIQIQKDLYRSIGYDVVPLSIKGLLNGGFFQLFKPENILAFHWLEYRPFKRDKGTARLNLTGSLLFAFYCSLMLIGRAKAVYFIHDHAVHDTIGFNRRLSVRIIALVRRLADFRVVHAPDFQAQYNAQYLPHPLYWDAPGQAPITPRKYGATPQYSLLGVIRPYKQIDALLDVWPDECKLRIAGHGTEAYLATLNAIIDRRSLRNVVQLDARFLTDAEFAQSITDSDVLILPHAADSMLVSGAFFEAIGRVPLLISRATPFMVWAARKFDNVILFNDISELPAIVQSVNASWPAIARNAGNLAIDEFGWNACRRRYEQFFEAVEGHRNAVEKPVV</sequence>
<dbReference type="SUPFAM" id="SSF53756">
    <property type="entry name" value="UDP-Glycosyltransferase/glycogen phosphorylase"/>
    <property type="match status" value="1"/>
</dbReference>
<protein>
    <submittedName>
        <fullName evidence="2">Glycosyltransferase</fullName>
    </submittedName>
</protein>
<comment type="caution">
    <text evidence="2">The sequence shown here is derived from an EMBL/GenBank/DDBJ whole genome shotgun (WGS) entry which is preliminary data.</text>
</comment>
<dbReference type="Gene3D" id="3.40.50.2000">
    <property type="entry name" value="Glycogen Phosphorylase B"/>
    <property type="match status" value="1"/>
</dbReference>
<proteinExistence type="predicted"/>
<evidence type="ECO:0000256" key="1">
    <source>
        <dbReference type="SAM" id="MobiDB-lite"/>
    </source>
</evidence>
<gene>
    <name evidence="2" type="ORF">ParKJ_13895</name>
</gene>
<accession>A0AAP5Q7G2</accession>
<reference evidence="2" key="1">
    <citation type="submission" date="2022-08" db="EMBL/GenBank/DDBJ databases">
        <authorList>
            <person name="Kim S.-J."/>
        </authorList>
    </citation>
    <scope>NUCLEOTIDE SEQUENCE</scope>
    <source>
        <strain evidence="2">KJ</strain>
    </source>
</reference>
<name>A0AAP5Q7G2_9BURK</name>